<dbReference type="PANTHER" id="PTHR21310">
    <property type="entry name" value="AMINOGLYCOSIDE PHOSPHOTRANSFERASE-RELATED-RELATED"/>
    <property type="match status" value="1"/>
</dbReference>
<proteinExistence type="predicted"/>
<organism evidence="1 2">
    <name type="scientific">Aaosphaeria arxii CBS 175.79</name>
    <dbReference type="NCBI Taxonomy" id="1450172"/>
    <lineage>
        <taxon>Eukaryota</taxon>
        <taxon>Fungi</taxon>
        <taxon>Dikarya</taxon>
        <taxon>Ascomycota</taxon>
        <taxon>Pezizomycotina</taxon>
        <taxon>Dothideomycetes</taxon>
        <taxon>Pleosporomycetidae</taxon>
        <taxon>Pleosporales</taxon>
        <taxon>Pleosporales incertae sedis</taxon>
        <taxon>Aaosphaeria</taxon>
    </lineage>
</organism>
<dbReference type="OrthoDB" id="3792302at2759"/>
<dbReference type="SUPFAM" id="SSF56112">
    <property type="entry name" value="Protein kinase-like (PK-like)"/>
    <property type="match status" value="1"/>
</dbReference>
<accession>A0A6A5XQM9</accession>
<dbReference type="RefSeq" id="XP_033382943.1">
    <property type="nucleotide sequence ID" value="XM_033533949.1"/>
</dbReference>
<dbReference type="AlphaFoldDB" id="A0A6A5XQM9"/>
<dbReference type="EMBL" id="ML978070">
    <property type="protein sequence ID" value="KAF2014604.1"/>
    <property type="molecule type" value="Genomic_DNA"/>
</dbReference>
<gene>
    <name evidence="1" type="ORF">BU24DRAFT_493175</name>
</gene>
<keyword evidence="2" id="KW-1185">Reference proteome</keyword>
<protein>
    <submittedName>
        <fullName evidence="1">Uncharacterized protein</fullName>
    </submittedName>
</protein>
<evidence type="ECO:0000313" key="1">
    <source>
        <dbReference type="EMBL" id="KAF2014604.1"/>
    </source>
</evidence>
<dbReference type="InterPro" id="IPR011009">
    <property type="entry name" value="Kinase-like_dom_sf"/>
</dbReference>
<name>A0A6A5XQM9_9PLEO</name>
<dbReference type="Proteomes" id="UP000799778">
    <property type="component" value="Unassembled WGS sequence"/>
</dbReference>
<dbReference type="GeneID" id="54291346"/>
<evidence type="ECO:0000313" key="2">
    <source>
        <dbReference type="Proteomes" id="UP000799778"/>
    </source>
</evidence>
<reference evidence="1" key="1">
    <citation type="journal article" date="2020" name="Stud. Mycol.">
        <title>101 Dothideomycetes genomes: a test case for predicting lifestyles and emergence of pathogens.</title>
        <authorList>
            <person name="Haridas S."/>
            <person name="Albert R."/>
            <person name="Binder M."/>
            <person name="Bloem J."/>
            <person name="Labutti K."/>
            <person name="Salamov A."/>
            <person name="Andreopoulos B."/>
            <person name="Baker S."/>
            <person name="Barry K."/>
            <person name="Bills G."/>
            <person name="Bluhm B."/>
            <person name="Cannon C."/>
            <person name="Castanera R."/>
            <person name="Culley D."/>
            <person name="Daum C."/>
            <person name="Ezra D."/>
            <person name="Gonzalez J."/>
            <person name="Henrissat B."/>
            <person name="Kuo A."/>
            <person name="Liang C."/>
            <person name="Lipzen A."/>
            <person name="Lutzoni F."/>
            <person name="Magnuson J."/>
            <person name="Mondo S."/>
            <person name="Nolan M."/>
            <person name="Ohm R."/>
            <person name="Pangilinan J."/>
            <person name="Park H.-J."/>
            <person name="Ramirez L."/>
            <person name="Alfaro M."/>
            <person name="Sun H."/>
            <person name="Tritt A."/>
            <person name="Yoshinaga Y."/>
            <person name="Zwiers L.-H."/>
            <person name="Turgeon B."/>
            <person name="Goodwin S."/>
            <person name="Spatafora J."/>
            <person name="Crous P."/>
            <person name="Grigoriev I."/>
        </authorList>
    </citation>
    <scope>NUCLEOTIDE SEQUENCE</scope>
    <source>
        <strain evidence="1">CBS 175.79</strain>
    </source>
</reference>
<dbReference type="PANTHER" id="PTHR21310:SF48">
    <property type="entry name" value="AMINOGLYCOSIDE PHOSPHOTRANSFERASE DOMAIN-CONTAINING PROTEIN"/>
    <property type="match status" value="1"/>
</dbReference>
<dbReference type="InterPro" id="IPR051678">
    <property type="entry name" value="AGP_Transferase"/>
</dbReference>
<sequence length="375" mass="43591">MSLESFALKHFGTDDLDEVRKEFDRYKNILDAPGPPEEDWSRLNLPYFAPDPSLPPLPTVNDIKELERTVYADYIKNPGNRFELAHVWRYNQVYAIKFSLKKNLLQEAENLLFLQDHKVRSTKVYAIWSDDSADLCRWHSIARGRRLYFLVTDWVDGIALDEVKWKGFDRETRTKLCHKIGEQLRLLRSVPPPHPSYYGRIHNQPFRPLTVFSGYTGAVGPFQTYEDFLRQVMDGLEIHALHRHITNPEFRYFPLLDLLRSVFNDSLNSCSKARESKLSHMDLNITNVMLKRPTSDSSISKDVEDWDVQMIDFEWLAWLPAWAETAVVMDRFPQFEDEFEDNGLYDISGGLQPFCFAEASFINICLGHFGAQGAL</sequence>